<proteinExistence type="predicted"/>
<organism evidence="2 3">
    <name type="scientific">Snodgrassella communis</name>
    <dbReference type="NCBI Taxonomy" id="2946699"/>
    <lineage>
        <taxon>Bacteria</taxon>
        <taxon>Pseudomonadati</taxon>
        <taxon>Pseudomonadota</taxon>
        <taxon>Betaproteobacteria</taxon>
        <taxon>Neisseriales</taxon>
        <taxon>Neisseriaceae</taxon>
        <taxon>Snodgrassella</taxon>
    </lineage>
</organism>
<keyword evidence="1" id="KW-0472">Membrane</keyword>
<sequence>MPLSPLVAGFGFTTGVGVAGVIGLLSLLLVVVTLVGTKGCISFSSGAALGLVLSLPEVSAIAGAEAVFMFSLSEAAVTAGLGTNTGDWVVLFAPAAPVGVSTSKLVWEA</sequence>
<dbReference type="Proteomes" id="UP000027170">
    <property type="component" value="Unassembled WGS sequence"/>
</dbReference>
<evidence type="ECO:0000256" key="1">
    <source>
        <dbReference type="SAM" id="Phobius"/>
    </source>
</evidence>
<feature type="transmembrane region" description="Helical" evidence="1">
    <location>
        <begin position="6"/>
        <end position="35"/>
    </location>
</feature>
<protein>
    <submittedName>
        <fullName evidence="2">Uncharacterized protein</fullName>
    </submittedName>
</protein>
<keyword evidence="3" id="KW-1185">Reference proteome</keyword>
<keyword evidence="1" id="KW-0812">Transmembrane</keyword>
<dbReference type="AlphaFoldDB" id="A0A837AGB9"/>
<comment type="caution">
    <text evidence="2">The sequence shown here is derived from an EMBL/GenBank/DDBJ whole genome shotgun (WGS) entry which is preliminary data.</text>
</comment>
<keyword evidence="1" id="KW-1133">Transmembrane helix</keyword>
<feature type="transmembrane region" description="Helical" evidence="1">
    <location>
        <begin position="47"/>
        <end position="68"/>
    </location>
</feature>
<reference evidence="2 3" key="1">
    <citation type="submission" date="2014-03" db="EMBL/GenBank/DDBJ databases">
        <title>The genomes of two eusocial bee gut symbionts.</title>
        <authorList>
            <person name="Kwong W.K."/>
            <person name="Engel P."/>
            <person name="Koch H."/>
            <person name="Moran N.A."/>
        </authorList>
    </citation>
    <scope>NUCLEOTIDE SEQUENCE [LARGE SCALE GENOMIC DNA]</scope>
    <source>
        <strain evidence="3">wkB29</strain>
    </source>
</reference>
<evidence type="ECO:0000313" key="2">
    <source>
        <dbReference type="EMBL" id="KDN14276.1"/>
    </source>
</evidence>
<accession>A0A837AGB9</accession>
<evidence type="ECO:0000313" key="3">
    <source>
        <dbReference type="Proteomes" id="UP000027170"/>
    </source>
</evidence>
<gene>
    <name evidence="2" type="ORF">SALWKB29_1766</name>
</gene>
<name>A0A837AGB9_9NEIS</name>
<dbReference type="EMBL" id="JFZV01000009">
    <property type="protein sequence ID" value="KDN14276.1"/>
    <property type="molecule type" value="Genomic_DNA"/>
</dbReference>